<comment type="caution">
    <text evidence="3">The sequence shown here is derived from an EMBL/GenBank/DDBJ whole genome shotgun (WGS) entry which is preliminary data.</text>
</comment>
<sequence>MASNIPLSIINLDAERGNSQQTDRSSLAVQIQDTKANTTDMVTLSRRTLKVAFMVILVIILVLLGGVIITGYRLNEVTDQLNTGVCKEFPDLSRKEGIVPEEVWSWIVAAKADMTLNPHSAHYLLEVSSDGKSLYQASLESPPRVPTIETYLLCICVSSKNQLNSRVYFELMVTQRVPWTLGLRTESFNADRSPDTDPDAGIWTIASAEGKIIINDGNASPTLHVTPAMLGLYLDYARGQVSFYDSVAKRHIHTYLTTFNEKLRFYAAVHVDMQENHGMLISFV</sequence>
<gene>
    <name evidence="3" type="ORF">Q7C36_004430</name>
</gene>
<keyword evidence="1" id="KW-1133">Transmembrane helix</keyword>
<dbReference type="EMBL" id="JAVHJS010000004">
    <property type="protein sequence ID" value="KAK2860264.1"/>
    <property type="molecule type" value="Genomic_DNA"/>
</dbReference>
<organism evidence="3 4">
    <name type="scientific">Tachysurus vachellii</name>
    <name type="common">Darkbarbel catfish</name>
    <name type="synonym">Pelteobagrus vachellii</name>
    <dbReference type="NCBI Taxonomy" id="175792"/>
    <lineage>
        <taxon>Eukaryota</taxon>
        <taxon>Metazoa</taxon>
        <taxon>Chordata</taxon>
        <taxon>Craniata</taxon>
        <taxon>Vertebrata</taxon>
        <taxon>Euteleostomi</taxon>
        <taxon>Actinopterygii</taxon>
        <taxon>Neopterygii</taxon>
        <taxon>Teleostei</taxon>
        <taxon>Ostariophysi</taxon>
        <taxon>Siluriformes</taxon>
        <taxon>Bagridae</taxon>
        <taxon>Tachysurus</taxon>
    </lineage>
</organism>
<dbReference type="AlphaFoldDB" id="A0AA88NM35"/>
<dbReference type="Gene3D" id="2.60.120.920">
    <property type="match status" value="1"/>
</dbReference>
<reference evidence="3" key="1">
    <citation type="submission" date="2023-08" db="EMBL/GenBank/DDBJ databases">
        <title>Pelteobagrus vachellii genome.</title>
        <authorList>
            <person name="Liu H."/>
        </authorList>
    </citation>
    <scope>NUCLEOTIDE SEQUENCE</scope>
    <source>
        <strain evidence="3">PRFRI_2022a</strain>
        <tissue evidence="3">Muscle</tissue>
    </source>
</reference>
<dbReference type="InterPro" id="IPR003877">
    <property type="entry name" value="SPRY_dom"/>
</dbReference>
<dbReference type="PRINTS" id="PR01407">
    <property type="entry name" value="BUTYPHLNCDUF"/>
</dbReference>
<protein>
    <recommendedName>
        <fullName evidence="2">B30.2/SPRY domain-containing protein</fullName>
    </recommendedName>
</protein>
<dbReference type="InterPro" id="IPR043136">
    <property type="entry name" value="B30.2/SPRY_sf"/>
</dbReference>
<keyword evidence="1" id="KW-0812">Transmembrane</keyword>
<dbReference type="InterPro" id="IPR001870">
    <property type="entry name" value="B30.2/SPRY"/>
</dbReference>
<evidence type="ECO:0000313" key="3">
    <source>
        <dbReference type="EMBL" id="KAK2860264.1"/>
    </source>
</evidence>
<evidence type="ECO:0000259" key="2">
    <source>
        <dbReference type="PROSITE" id="PS50188"/>
    </source>
</evidence>
<dbReference type="Pfam" id="PF00622">
    <property type="entry name" value="SPRY"/>
    <property type="match status" value="1"/>
</dbReference>
<keyword evidence="4" id="KW-1185">Reference proteome</keyword>
<dbReference type="PROSITE" id="PS50188">
    <property type="entry name" value="B302_SPRY"/>
    <property type="match status" value="1"/>
</dbReference>
<proteinExistence type="predicted"/>
<evidence type="ECO:0000313" key="4">
    <source>
        <dbReference type="Proteomes" id="UP001187315"/>
    </source>
</evidence>
<feature type="domain" description="B30.2/SPRY" evidence="2">
    <location>
        <begin position="94"/>
        <end position="284"/>
    </location>
</feature>
<dbReference type="InterPro" id="IPR003879">
    <property type="entry name" value="Butyrophylin_SPRY"/>
</dbReference>
<name>A0AA88NM35_TACVA</name>
<keyword evidence="1" id="KW-0472">Membrane</keyword>
<dbReference type="InterPro" id="IPR050143">
    <property type="entry name" value="TRIM/RBCC"/>
</dbReference>
<dbReference type="PANTHER" id="PTHR24103">
    <property type="entry name" value="E3 UBIQUITIN-PROTEIN LIGASE TRIM"/>
    <property type="match status" value="1"/>
</dbReference>
<accession>A0AA88NM35</accession>
<dbReference type="InterPro" id="IPR013320">
    <property type="entry name" value="ConA-like_dom_sf"/>
</dbReference>
<evidence type="ECO:0000256" key="1">
    <source>
        <dbReference type="SAM" id="Phobius"/>
    </source>
</evidence>
<dbReference type="SUPFAM" id="SSF49899">
    <property type="entry name" value="Concanavalin A-like lectins/glucanases"/>
    <property type="match status" value="1"/>
</dbReference>
<dbReference type="Proteomes" id="UP001187315">
    <property type="component" value="Unassembled WGS sequence"/>
</dbReference>
<feature type="transmembrane region" description="Helical" evidence="1">
    <location>
        <begin position="51"/>
        <end position="72"/>
    </location>
</feature>